<dbReference type="PANTHER" id="PTHR12560">
    <property type="entry name" value="LONGEVITY ASSURANCE FACTOR 1 LAG1"/>
    <property type="match status" value="1"/>
</dbReference>
<evidence type="ECO:0000313" key="10">
    <source>
        <dbReference type="EMBL" id="OBA19641.1"/>
    </source>
</evidence>
<comment type="similarity">
    <text evidence="2">Belongs to the sphingosine N-acyltransferase family.</text>
</comment>
<feature type="transmembrane region" description="Helical" evidence="8">
    <location>
        <begin position="292"/>
        <end position="314"/>
    </location>
</feature>
<keyword evidence="5 6" id="KW-0472">Membrane</keyword>
<organism evidence="10 11">
    <name type="scientific">Metschnikowia bicuspidata var. bicuspidata NRRL YB-4993</name>
    <dbReference type="NCBI Taxonomy" id="869754"/>
    <lineage>
        <taxon>Eukaryota</taxon>
        <taxon>Fungi</taxon>
        <taxon>Dikarya</taxon>
        <taxon>Ascomycota</taxon>
        <taxon>Saccharomycotina</taxon>
        <taxon>Pichiomycetes</taxon>
        <taxon>Metschnikowiaceae</taxon>
        <taxon>Metschnikowia</taxon>
    </lineage>
</organism>
<evidence type="ECO:0000313" key="11">
    <source>
        <dbReference type="Proteomes" id="UP000092555"/>
    </source>
</evidence>
<name>A0A1A0H6I1_9ASCO</name>
<keyword evidence="4 8" id="KW-1133">Transmembrane helix</keyword>
<dbReference type="GO" id="GO:0050291">
    <property type="term" value="F:sphingosine N-acyltransferase activity"/>
    <property type="evidence" value="ECO:0007669"/>
    <property type="project" value="InterPro"/>
</dbReference>
<dbReference type="Proteomes" id="UP000092555">
    <property type="component" value="Unassembled WGS sequence"/>
</dbReference>
<accession>A0A1A0H6I1</accession>
<dbReference type="PIRSF" id="PIRSF005225">
    <property type="entry name" value="LAG1_LAC1"/>
    <property type="match status" value="1"/>
</dbReference>
<keyword evidence="11" id="KW-1185">Reference proteome</keyword>
<dbReference type="GeneID" id="30028081"/>
<dbReference type="EMBL" id="LXTC01000006">
    <property type="protein sequence ID" value="OBA19641.1"/>
    <property type="molecule type" value="Genomic_DNA"/>
</dbReference>
<dbReference type="STRING" id="869754.A0A1A0H6I1"/>
<evidence type="ECO:0000256" key="8">
    <source>
        <dbReference type="SAM" id="Phobius"/>
    </source>
</evidence>
<evidence type="ECO:0000256" key="6">
    <source>
        <dbReference type="PROSITE-ProRule" id="PRU00205"/>
    </source>
</evidence>
<evidence type="ECO:0000256" key="4">
    <source>
        <dbReference type="ARBA" id="ARBA00022989"/>
    </source>
</evidence>
<dbReference type="RefSeq" id="XP_018710169.1">
    <property type="nucleotide sequence ID" value="XM_018855105.1"/>
</dbReference>
<dbReference type="Pfam" id="PF03798">
    <property type="entry name" value="TRAM_LAG1_CLN8"/>
    <property type="match status" value="1"/>
</dbReference>
<proteinExistence type="inferred from homology"/>
<feature type="compositionally biased region" description="Acidic residues" evidence="7">
    <location>
        <begin position="336"/>
        <end position="350"/>
    </location>
</feature>
<dbReference type="InterPro" id="IPR016439">
    <property type="entry name" value="Lag1/Lac1-like"/>
</dbReference>
<comment type="caution">
    <text evidence="10">The sequence shown here is derived from an EMBL/GenBank/DDBJ whole genome shotgun (WGS) entry which is preliminary data.</text>
</comment>
<dbReference type="GO" id="GO:0016020">
    <property type="term" value="C:membrane"/>
    <property type="evidence" value="ECO:0007669"/>
    <property type="project" value="UniProtKB-SubCell"/>
</dbReference>
<dbReference type="PROSITE" id="PS50922">
    <property type="entry name" value="TLC"/>
    <property type="match status" value="1"/>
</dbReference>
<evidence type="ECO:0000256" key="1">
    <source>
        <dbReference type="ARBA" id="ARBA00004141"/>
    </source>
</evidence>
<feature type="transmembrane region" description="Helical" evidence="8">
    <location>
        <begin position="185"/>
        <end position="207"/>
    </location>
</feature>
<reference evidence="10 11" key="1">
    <citation type="submission" date="2016-05" db="EMBL/GenBank/DDBJ databases">
        <title>Comparative genomics of biotechnologically important yeasts.</title>
        <authorList>
            <consortium name="DOE Joint Genome Institute"/>
            <person name="Riley R."/>
            <person name="Haridas S."/>
            <person name="Wolfe K.H."/>
            <person name="Lopes M.R."/>
            <person name="Hittinger C.T."/>
            <person name="Goker M."/>
            <person name="Salamov A."/>
            <person name="Wisecaver J."/>
            <person name="Long T.M."/>
            <person name="Aerts A.L."/>
            <person name="Barry K."/>
            <person name="Choi C."/>
            <person name="Clum A."/>
            <person name="Coughlan A.Y."/>
            <person name="Deshpande S."/>
            <person name="Douglass A.P."/>
            <person name="Hanson S.J."/>
            <person name="Klenk H.-P."/>
            <person name="LaButti K."/>
            <person name="Lapidus A."/>
            <person name="Lindquist E."/>
            <person name="Lipzen A."/>
            <person name="Meier-kolthoff J.P."/>
            <person name="Ohm R.A."/>
            <person name="Otillar R.P."/>
            <person name="Pangilinan J."/>
            <person name="Peng Y."/>
            <person name="Rokas A."/>
            <person name="Rosa C.A."/>
            <person name="Scheuner C."/>
            <person name="Sibirny A.A."/>
            <person name="Slot J.C."/>
            <person name="Stielow J.B."/>
            <person name="Sun H."/>
            <person name="Kurtzman C.P."/>
            <person name="Blackwell M."/>
            <person name="Grigoriev I.V."/>
            <person name="Jeffries T.W."/>
        </authorList>
    </citation>
    <scope>NUCLEOTIDE SEQUENCE [LARGE SCALE GENOMIC DNA]</scope>
    <source>
        <strain evidence="10 11">NRRL YB-4993</strain>
    </source>
</reference>
<dbReference type="SMART" id="SM00724">
    <property type="entry name" value="TLC"/>
    <property type="match status" value="1"/>
</dbReference>
<feature type="transmembrane region" description="Helical" evidence="8">
    <location>
        <begin position="243"/>
        <end position="265"/>
    </location>
</feature>
<dbReference type="OrthoDB" id="537032at2759"/>
<evidence type="ECO:0000256" key="5">
    <source>
        <dbReference type="ARBA" id="ARBA00023136"/>
    </source>
</evidence>
<protein>
    <submittedName>
        <fullName evidence="10">Longevity assurance proteins LAG1/LAC1</fullName>
    </submittedName>
</protein>
<dbReference type="GO" id="GO:0046513">
    <property type="term" value="P:ceramide biosynthetic process"/>
    <property type="evidence" value="ECO:0007669"/>
    <property type="project" value="InterPro"/>
</dbReference>
<sequence length="350" mass="41019">MPSSQGFVVQFINRHQIAITRNLLAVLYLGDLLGSRLSLSFHKCASKFLHLQYLSDRLEGTSYYDIGINDCYHVVYWVVLLTFMRAVLMQYLFDPIAKHFFLVLSHKARVRFAEQSWSVVYYCFSFAFGLYLYYHSPYWNNIDNIFIGWPHYKMTALFKKYYLISIGFWLHQLVALNIEERRKDFVQMFFHHIVTCSLVIGSYYYYFNRIGNLILMIMDSVDILLSTAKILKYSSYTRACDAMFGLFVVAWVALRHGVYNYLFYISWHRSTELMLASECITGMLQKRCWNSYVINGFLSLLGGLQIISLVWLYMIGKVILRVIRGQNAEDVRSGTEDTDNEQEDSPADTK</sequence>
<dbReference type="PANTHER" id="PTHR12560:SF0">
    <property type="entry name" value="LD18904P"/>
    <property type="match status" value="1"/>
</dbReference>
<feature type="domain" description="TLC" evidence="9">
    <location>
        <begin position="110"/>
        <end position="324"/>
    </location>
</feature>
<feature type="region of interest" description="Disordered" evidence="7">
    <location>
        <begin position="331"/>
        <end position="350"/>
    </location>
</feature>
<gene>
    <name evidence="10" type="ORF">METBIDRAFT_217898</name>
</gene>
<evidence type="ECO:0000259" key="9">
    <source>
        <dbReference type="PROSITE" id="PS50922"/>
    </source>
</evidence>
<keyword evidence="3 6" id="KW-0812">Transmembrane</keyword>
<dbReference type="InterPro" id="IPR006634">
    <property type="entry name" value="TLC-dom"/>
</dbReference>
<evidence type="ECO:0000256" key="7">
    <source>
        <dbReference type="SAM" id="MobiDB-lite"/>
    </source>
</evidence>
<evidence type="ECO:0000256" key="3">
    <source>
        <dbReference type="ARBA" id="ARBA00022692"/>
    </source>
</evidence>
<feature type="transmembrane region" description="Helical" evidence="8">
    <location>
        <begin position="161"/>
        <end position="178"/>
    </location>
</feature>
<feature type="transmembrane region" description="Helical" evidence="8">
    <location>
        <begin position="74"/>
        <end position="93"/>
    </location>
</feature>
<feature type="transmembrane region" description="Helical" evidence="8">
    <location>
        <begin position="114"/>
        <end position="134"/>
    </location>
</feature>
<comment type="subcellular location">
    <subcellularLocation>
        <location evidence="1">Membrane</location>
        <topology evidence="1">Multi-pass membrane protein</topology>
    </subcellularLocation>
</comment>
<evidence type="ECO:0000256" key="2">
    <source>
        <dbReference type="ARBA" id="ARBA00009808"/>
    </source>
</evidence>
<dbReference type="AlphaFoldDB" id="A0A1A0H6I1"/>